<feature type="compositionally biased region" description="Basic and acidic residues" evidence="1">
    <location>
        <begin position="317"/>
        <end position="335"/>
    </location>
</feature>
<dbReference type="OrthoDB" id="323643at2759"/>
<feature type="compositionally biased region" description="Basic and acidic residues" evidence="1">
    <location>
        <begin position="60"/>
        <end position="72"/>
    </location>
</feature>
<feature type="compositionally biased region" description="Polar residues" evidence="1">
    <location>
        <begin position="28"/>
        <end position="38"/>
    </location>
</feature>
<evidence type="ECO:0000313" key="3">
    <source>
        <dbReference type="Proteomes" id="UP000785679"/>
    </source>
</evidence>
<proteinExistence type="predicted"/>
<dbReference type="EMBL" id="RRYP01003255">
    <property type="protein sequence ID" value="TNV83975.1"/>
    <property type="molecule type" value="Genomic_DNA"/>
</dbReference>
<feature type="region of interest" description="Disordered" evidence="1">
    <location>
        <begin position="365"/>
        <end position="398"/>
    </location>
</feature>
<feature type="compositionally biased region" description="Polar residues" evidence="1">
    <location>
        <begin position="194"/>
        <end position="210"/>
    </location>
</feature>
<feature type="region of interest" description="Disordered" evidence="1">
    <location>
        <begin position="1"/>
        <end position="38"/>
    </location>
</feature>
<feature type="region of interest" description="Disordered" evidence="1">
    <location>
        <begin position="423"/>
        <end position="464"/>
    </location>
</feature>
<feature type="region of interest" description="Disordered" evidence="1">
    <location>
        <begin position="162"/>
        <end position="263"/>
    </location>
</feature>
<keyword evidence="3" id="KW-1185">Reference proteome</keyword>
<feature type="compositionally biased region" description="Basic residues" evidence="1">
    <location>
        <begin position="337"/>
        <end position="347"/>
    </location>
</feature>
<feature type="compositionally biased region" description="Polar residues" evidence="1">
    <location>
        <begin position="162"/>
        <end position="172"/>
    </location>
</feature>
<dbReference type="AlphaFoldDB" id="A0A8J8T6X8"/>
<dbReference type="Proteomes" id="UP000785679">
    <property type="component" value="Unassembled WGS sequence"/>
</dbReference>
<organism evidence="2 3">
    <name type="scientific">Halteria grandinella</name>
    <dbReference type="NCBI Taxonomy" id="5974"/>
    <lineage>
        <taxon>Eukaryota</taxon>
        <taxon>Sar</taxon>
        <taxon>Alveolata</taxon>
        <taxon>Ciliophora</taxon>
        <taxon>Intramacronucleata</taxon>
        <taxon>Spirotrichea</taxon>
        <taxon>Stichotrichia</taxon>
        <taxon>Sporadotrichida</taxon>
        <taxon>Halteriidae</taxon>
        <taxon>Halteria</taxon>
    </lineage>
</organism>
<evidence type="ECO:0000256" key="1">
    <source>
        <dbReference type="SAM" id="MobiDB-lite"/>
    </source>
</evidence>
<evidence type="ECO:0000313" key="2">
    <source>
        <dbReference type="EMBL" id="TNV83975.1"/>
    </source>
</evidence>
<accession>A0A8J8T6X8</accession>
<feature type="compositionally biased region" description="Polar residues" evidence="1">
    <location>
        <begin position="1"/>
        <end position="13"/>
    </location>
</feature>
<feature type="compositionally biased region" description="Polar residues" evidence="1">
    <location>
        <begin position="223"/>
        <end position="240"/>
    </location>
</feature>
<name>A0A8J8T6X8_HALGN</name>
<reference evidence="2" key="1">
    <citation type="submission" date="2019-06" db="EMBL/GenBank/DDBJ databases">
        <authorList>
            <person name="Zheng W."/>
        </authorList>
    </citation>
    <scope>NUCLEOTIDE SEQUENCE</scope>
    <source>
        <strain evidence="2">QDHG01</strain>
    </source>
</reference>
<feature type="compositionally biased region" description="Basic and acidic residues" evidence="1">
    <location>
        <begin position="439"/>
        <end position="456"/>
    </location>
</feature>
<feature type="region of interest" description="Disordered" evidence="1">
    <location>
        <begin position="52"/>
        <end position="88"/>
    </location>
</feature>
<comment type="caution">
    <text evidence="2">The sequence shown here is derived from an EMBL/GenBank/DDBJ whole genome shotgun (WGS) entry which is preliminary data.</text>
</comment>
<sequence>MQTSNNQLTTSSARAGLDPLHGLRSKQDPSSKQFETSKQQYIAECKRLLSGLKRGTSQTSKEEKSSSIREEISATTKTQAEQVQQKGLSEEKLKELEAEMEGFEEMFNQMKESLIQDATNTSFKSERKKLLDTFFGALESKASSIQTSSTYREVKQITDTLGSFTSTKPTTMQKEHLEEQQEISNSLGLRESPQKQFGDNQMSQTNSSLKPEQMKNARGSSKGEINQSKMSASKVLPSNTYEEDKENNSEQQSAHTGSLNSLGGRALNGQNLFRDLQNASELSPEKRLMYRDRDAIAISSSLAAQNSSNAKHKRGRAGKEMKTPDKTNLENESPTKKYMHQSHHHQSAIHFDSENNQNEQLTIGTGHSASKRAAKENSSSGVKQRRRSQLSASKREALSSQLAKENGVLGVPALDLPIIQEETKSHFEESSPPSQTDSLRQEKLRQDAPVVQKEEVQETEPAPSTALDMKDVVADDLLKKIAELKAALSQSTKDLNPFDDLENETKSLFKHHKLQARENAIKIQQEQLVPVDINQVLQVDSQVINFGRFISGKILGSTLIISNISERDQNIEISVDSEPTEYSADEILGPYLRNELPFEYKDGSMVVNSERIMKSWYIENPITKDLVKNLKIRMGAQTDKEFIIVMKAPTDRVSYNLASFLNIRLADSPTTAKIEKRLKPTEGGAGELEDIQIQTIVQEQKDEEREIKVMVIGKLENPRIQCMRELFHSGTGCDVVPIGVKKNLAQQKFRIPFQNLSTTLDADFDFTFVKTSPSVPSNTPDEDLQDVTHLLEFFCQPASMKFSPTQQQFLNVLIKVNTVKMATLEDSLPKKKYNQLMQRPISKLLVARLKDTGVLFSFFVTISMIAN</sequence>
<feature type="region of interest" description="Disordered" evidence="1">
    <location>
        <begin position="301"/>
        <end position="347"/>
    </location>
</feature>
<protein>
    <submittedName>
        <fullName evidence="2">Uncharacterized protein</fullName>
    </submittedName>
</protein>
<feature type="compositionally biased region" description="Polar residues" evidence="1">
    <location>
        <begin position="249"/>
        <end position="261"/>
    </location>
</feature>
<gene>
    <name evidence="2" type="ORF">FGO68_gene17236</name>
</gene>
<feature type="compositionally biased region" description="Polar residues" evidence="1">
    <location>
        <begin position="74"/>
        <end position="85"/>
    </location>
</feature>